<dbReference type="GO" id="GO:0045893">
    <property type="term" value="P:positive regulation of DNA-templated transcription"/>
    <property type="evidence" value="ECO:0007669"/>
    <property type="project" value="InterPro"/>
</dbReference>
<protein>
    <recommendedName>
        <fullName evidence="7">T-box domain-containing protein</fullName>
    </recommendedName>
</protein>
<feature type="region of interest" description="Disordered" evidence="6">
    <location>
        <begin position="278"/>
        <end position="298"/>
    </location>
</feature>
<name>A0A6A5GL06_CAERE</name>
<dbReference type="Proteomes" id="UP000483820">
    <property type="component" value="Chromosome IV"/>
</dbReference>
<accession>A0A6A5GL06</accession>
<evidence type="ECO:0000256" key="2">
    <source>
        <dbReference type="ARBA" id="ARBA00023125"/>
    </source>
</evidence>
<gene>
    <name evidence="8" type="ORF">GCK72_012433</name>
</gene>
<evidence type="ECO:0000313" key="8">
    <source>
        <dbReference type="EMBL" id="KAF1755980.1"/>
    </source>
</evidence>
<dbReference type="InterPro" id="IPR008967">
    <property type="entry name" value="p53-like_TF_DNA-bd_sf"/>
</dbReference>
<dbReference type="InterPro" id="IPR046360">
    <property type="entry name" value="T-box_DNA-bd"/>
</dbReference>
<dbReference type="SMART" id="SM00425">
    <property type="entry name" value="TBOX"/>
    <property type="match status" value="1"/>
</dbReference>
<dbReference type="Pfam" id="PF00907">
    <property type="entry name" value="T-box"/>
    <property type="match status" value="1"/>
</dbReference>
<evidence type="ECO:0000259" key="7">
    <source>
        <dbReference type="PROSITE" id="PS50252"/>
    </source>
</evidence>
<dbReference type="RefSeq" id="XP_053583882.1">
    <property type="nucleotide sequence ID" value="XM_053729110.1"/>
</dbReference>
<dbReference type="Gene3D" id="2.60.40.820">
    <property type="entry name" value="Transcription factor, T-box"/>
    <property type="match status" value="1"/>
</dbReference>
<dbReference type="PANTHER" id="PTHR11267:SF181">
    <property type="entry name" value="OPTOMOTOR-BLIND PROTEIN"/>
    <property type="match status" value="1"/>
</dbReference>
<sequence>MYPNPFPQYPSEGLTDQMRMNQHVMWNNGQYGYPQNAFLNTQPHAVSHHWSQQGPAHEFQRPQLPPQPQTVIDNSDNIRVTLKDEKEWKELHKLRNEMLVLSVGRMLFPQLNYLVTGLNTHENYTFGLKLKRLNSNILKRNEGGWEESKIKVKASWESNEIFSDTCKGSVWMEQGVFFKTAKIYSEKKRTRIVTETEEKRQEGLLINTRCRYIPVLSIYSQESEIASRQFPKSFEIEVTQFVAVTCVKNTAVVNWKTAKNKFARVDFKENLMKNRKRDFKESEDNSGISLADNTMTSSHSPIVAKEDSECYQATVSTMGVPQSNGNSNLESLLTHGPSTSTVAHYAPNFLNYNVTPGVPTFAFSSATVSNGAPQYSMNDCRPLDQASMATNNLLIPCQSQPIPCRAVHHNMEQVEHQGILTRPTGPSNKSSWDNNNMTLDFTQNSNYQF</sequence>
<dbReference type="GeneID" id="9813504"/>
<feature type="compositionally biased region" description="Polar residues" evidence="6">
    <location>
        <begin position="285"/>
        <end position="298"/>
    </location>
</feature>
<dbReference type="AlphaFoldDB" id="A0A6A5GL06"/>
<dbReference type="GO" id="GO:0000978">
    <property type="term" value="F:RNA polymerase II cis-regulatory region sequence-specific DNA binding"/>
    <property type="evidence" value="ECO:0007669"/>
    <property type="project" value="InterPro"/>
</dbReference>
<dbReference type="InterPro" id="IPR036960">
    <property type="entry name" value="T-box_sf"/>
</dbReference>
<dbReference type="GO" id="GO:0000981">
    <property type="term" value="F:DNA-binding transcription factor activity, RNA polymerase II-specific"/>
    <property type="evidence" value="ECO:0007669"/>
    <property type="project" value="TreeGrafter"/>
</dbReference>
<dbReference type="SUPFAM" id="SSF49417">
    <property type="entry name" value="p53-like transcription factors"/>
    <property type="match status" value="1"/>
</dbReference>
<evidence type="ECO:0000256" key="3">
    <source>
        <dbReference type="ARBA" id="ARBA00023163"/>
    </source>
</evidence>
<comment type="subcellular location">
    <subcellularLocation>
        <location evidence="5">Nucleus</location>
    </subcellularLocation>
</comment>
<dbReference type="PANTHER" id="PTHR11267">
    <property type="entry name" value="T-BOX PROTEIN-RELATED"/>
    <property type="match status" value="1"/>
</dbReference>
<dbReference type="PRINTS" id="PR00937">
    <property type="entry name" value="TBOX"/>
</dbReference>
<dbReference type="GO" id="GO:0000785">
    <property type="term" value="C:chromatin"/>
    <property type="evidence" value="ECO:0007669"/>
    <property type="project" value="TreeGrafter"/>
</dbReference>
<dbReference type="EMBL" id="WUAV01000004">
    <property type="protein sequence ID" value="KAF1755980.1"/>
    <property type="molecule type" value="Genomic_DNA"/>
</dbReference>
<evidence type="ECO:0000256" key="1">
    <source>
        <dbReference type="ARBA" id="ARBA00023015"/>
    </source>
</evidence>
<keyword evidence="3" id="KW-0804">Transcription</keyword>
<evidence type="ECO:0000256" key="6">
    <source>
        <dbReference type="SAM" id="MobiDB-lite"/>
    </source>
</evidence>
<dbReference type="GO" id="GO:0001708">
    <property type="term" value="P:cell fate specification"/>
    <property type="evidence" value="ECO:0007669"/>
    <property type="project" value="TreeGrafter"/>
</dbReference>
<organism evidence="8 9">
    <name type="scientific">Caenorhabditis remanei</name>
    <name type="common">Caenorhabditis vulgaris</name>
    <dbReference type="NCBI Taxonomy" id="31234"/>
    <lineage>
        <taxon>Eukaryota</taxon>
        <taxon>Metazoa</taxon>
        <taxon>Ecdysozoa</taxon>
        <taxon>Nematoda</taxon>
        <taxon>Chromadorea</taxon>
        <taxon>Rhabditida</taxon>
        <taxon>Rhabditina</taxon>
        <taxon>Rhabditomorpha</taxon>
        <taxon>Rhabditoidea</taxon>
        <taxon>Rhabditidae</taxon>
        <taxon>Peloderinae</taxon>
        <taxon>Caenorhabditis</taxon>
    </lineage>
</organism>
<evidence type="ECO:0000256" key="5">
    <source>
        <dbReference type="PROSITE-ProRule" id="PRU00201"/>
    </source>
</evidence>
<feature type="domain" description="T-box" evidence="7">
    <location>
        <begin position="82"/>
        <end position="264"/>
    </location>
</feature>
<proteinExistence type="predicted"/>
<dbReference type="GO" id="GO:0005634">
    <property type="term" value="C:nucleus"/>
    <property type="evidence" value="ECO:0007669"/>
    <property type="project" value="UniProtKB-SubCell"/>
</dbReference>
<dbReference type="InterPro" id="IPR001699">
    <property type="entry name" value="TF_T-box"/>
</dbReference>
<comment type="caution">
    <text evidence="5">Lacks conserved residue(s) required for the propagation of feature annotation.</text>
</comment>
<evidence type="ECO:0000313" key="9">
    <source>
        <dbReference type="Proteomes" id="UP000483820"/>
    </source>
</evidence>
<dbReference type="KEGG" id="crq:GCK72_012433"/>
<keyword evidence="2 5" id="KW-0238">DNA-binding</keyword>
<comment type="caution">
    <text evidence="8">The sequence shown here is derived from an EMBL/GenBank/DDBJ whole genome shotgun (WGS) entry which is preliminary data.</text>
</comment>
<dbReference type="CTD" id="9813504"/>
<dbReference type="CDD" id="cd00182">
    <property type="entry name" value="T-box"/>
    <property type="match status" value="1"/>
</dbReference>
<keyword evidence="1" id="KW-0805">Transcription regulation</keyword>
<evidence type="ECO:0000256" key="4">
    <source>
        <dbReference type="ARBA" id="ARBA00023242"/>
    </source>
</evidence>
<dbReference type="PROSITE" id="PS50252">
    <property type="entry name" value="TBOX_3"/>
    <property type="match status" value="1"/>
</dbReference>
<keyword evidence="4 5" id="KW-0539">Nucleus</keyword>
<reference evidence="8 9" key="1">
    <citation type="submission" date="2019-12" db="EMBL/GenBank/DDBJ databases">
        <title>Chromosome-level assembly of the Caenorhabditis remanei genome.</title>
        <authorList>
            <person name="Teterina A.A."/>
            <person name="Willis J.H."/>
            <person name="Phillips P.C."/>
        </authorList>
    </citation>
    <scope>NUCLEOTIDE SEQUENCE [LARGE SCALE GENOMIC DNA]</scope>
    <source>
        <strain evidence="8 9">PX506</strain>
        <tissue evidence="8">Whole organism</tissue>
    </source>
</reference>